<proteinExistence type="predicted"/>
<dbReference type="EMBL" id="JABWAB010000011">
    <property type="protein sequence ID" value="KAF6044229.1"/>
    <property type="molecule type" value="Genomic_DNA"/>
</dbReference>
<accession>A0A8X7NI63</accession>
<comment type="caution">
    <text evidence="1">The sequence shown here is derived from an EMBL/GenBank/DDBJ whole genome shotgun (WGS) entry which is preliminary data.</text>
</comment>
<evidence type="ECO:0000313" key="2">
    <source>
        <dbReference type="Proteomes" id="UP000590412"/>
    </source>
</evidence>
<protein>
    <submittedName>
        <fullName evidence="1">Uncharacterized protein</fullName>
    </submittedName>
</protein>
<organism evidence="1 2">
    <name type="scientific">Candida parapsilosis</name>
    <name type="common">Yeast</name>
    <dbReference type="NCBI Taxonomy" id="5480"/>
    <lineage>
        <taxon>Eukaryota</taxon>
        <taxon>Fungi</taxon>
        <taxon>Dikarya</taxon>
        <taxon>Ascomycota</taxon>
        <taxon>Saccharomycotina</taxon>
        <taxon>Pichiomycetes</taxon>
        <taxon>Debaryomycetaceae</taxon>
        <taxon>Candida/Lodderomyces clade</taxon>
        <taxon>Candida</taxon>
    </lineage>
</organism>
<name>A0A8X7NI63_CANPA</name>
<gene>
    <name evidence="1" type="ORF">FOB60_005322</name>
</gene>
<reference evidence="1" key="1">
    <citation type="submission" date="2020-03" db="EMBL/GenBank/DDBJ databases">
        <title>FDA dAtabase for Regulatory Grade micrObial Sequences (FDA-ARGOS): Supporting development and validation of Infectious Disease Dx tests.</title>
        <authorList>
            <person name="Campos J."/>
            <person name="Goldberg B."/>
            <person name="Tallon L."/>
            <person name="Sadzewicz L."/>
            <person name="Vavikolanu K."/>
            <person name="Mehta A."/>
            <person name="Aluvathingal J."/>
            <person name="Nadendla S."/>
            <person name="Nandy P."/>
            <person name="Geyer C."/>
            <person name="Yan Y."/>
            <person name="Sichtig H."/>
        </authorList>
    </citation>
    <scope>NUCLEOTIDE SEQUENCE [LARGE SCALE GENOMIC DNA]</scope>
    <source>
        <strain evidence="1">FDAARGOS_652</strain>
    </source>
</reference>
<dbReference type="AlphaFoldDB" id="A0A8X7NI63"/>
<evidence type="ECO:0000313" key="1">
    <source>
        <dbReference type="EMBL" id="KAF6044229.1"/>
    </source>
</evidence>
<sequence length="211" mass="24582">MDPIVYALMSASTSSRASKARLSQSVRLDVIIPRLKQFFQNKRIEKLHSQSLTLTYNIANMEFFANSQREKYEEIRRVRNTAAEVIKAIVNNLVCRIDYCFEIRSLPPINPGNPTRLITPSLEQTYNRLVDAILGSVFDENSILYTTMKHYKRLVKRETTKLARVEAYERQLKELRGKLDLVNEKLKHLAVVRADRERKSAIKKQVRFAPR</sequence>
<dbReference type="Proteomes" id="UP000590412">
    <property type="component" value="Unassembled WGS sequence"/>
</dbReference>